<evidence type="ECO:0000259" key="5">
    <source>
        <dbReference type="PROSITE" id="PS50110"/>
    </source>
</evidence>
<dbReference type="PROSITE" id="PS00622">
    <property type="entry name" value="HTH_LUXR_1"/>
    <property type="match status" value="1"/>
</dbReference>
<dbReference type="SUPFAM" id="SSF52172">
    <property type="entry name" value="CheY-like"/>
    <property type="match status" value="1"/>
</dbReference>
<reference evidence="6 7" key="1">
    <citation type="submission" date="2009-10" db="EMBL/GenBank/DDBJ databases">
        <authorList>
            <consortium name="Los Alamos National Laboratory (LANL)"/>
            <consortium name="National Microbial Pathogen Data Resource (NMPDR)"/>
            <person name="Munk A.C."/>
            <person name="Chertkov O."/>
            <person name="Tapia R."/>
            <person name="Green L."/>
            <person name="Rogers Y."/>
            <person name="Detter J.C."/>
            <person name="Bruce D."/>
            <person name="Brettin T.S."/>
            <person name="Colwell R.R."/>
            <person name="Huq A."/>
            <person name="Grim C.J."/>
            <person name="Hasan N.A."/>
            <person name="Bartels D."/>
            <person name="Vonstein V."/>
        </authorList>
    </citation>
    <scope>NUCLEOTIDE SEQUENCE [LARGE SCALE GENOMIC DNA]</scope>
    <source>
        <strain evidence="6 7">CIP 102891</strain>
    </source>
</reference>
<evidence type="ECO:0000256" key="3">
    <source>
        <dbReference type="PROSITE-ProRule" id="PRU00169"/>
    </source>
</evidence>
<evidence type="ECO:0000259" key="4">
    <source>
        <dbReference type="PROSITE" id="PS50043"/>
    </source>
</evidence>
<gene>
    <name evidence="6" type="ORF">VIA_002562</name>
</gene>
<dbReference type="EMBL" id="ACZV01000005">
    <property type="protein sequence ID" value="EEX91918.1"/>
    <property type="molecule type" value="Genomic_DNA"/>
</dbReference>
<protein>
    <submittedName>
        <fullName evidence="6">Two-component response regulator</fullName>
    </submittedName>
</protein>
<dbReference type="Gene3D" id="1.10.10.10">
    <property type="entry name" value="Winged helix-like DNA-binding domain superfamily/Winged helix DNA-binding domain"/>
    <property type="match status" value="1"/>
</dbReference>
<dbReference type="SUPFAM" id="SSF46894">
    <property type="entry name" value="C-terminal effector domain of the bipartite response regulators"/>
    <property type="match status" value="1"/>
</dbReference>
<dbReference type="CDD" id="cd06170">
    <property type="entry name" value="LuxR_C_like"/>
    <property type="match status" value="1"/>
</dbReference>
<dbReference type="CDD" id="cd17535">
    <property type="entry name" value="REC_NarL-like"/>
    <property type="match status" value="1"/>
</dbReference>
<evidence type="ECO:0000256" key="2">
    <source>
        <dbReference type="ARBA" id="ARBA00023125"/>
    </source>
</evidence>
<keyword evidence="7" id="KW-1185">Reference proteome</keyword>
<keyword evidence="1 3" id="KW-0597">Phosphoprotein</keyword>
<dbReference type="Gene3D" id="3.40.50.2300">
    <property type="match status" value="1"/>
</dbReference>
<organism evidence="6 7">
    <name type="scientific">Vibrio orientalis CIP 102891 = ATCC 33934</name>
    <dbReference type="NCBI Taxonomy" id="675816"/>
    <lineage>
        <taxon>Bacteria</taxon>
        <taxon>Pseudomonadati</taxon>
        <taxon>Pseudomonadota</taxon>
        <taxon>Gammaproteobacteria</taxon>
        <taxon>Vibrionales</taxon>
        <taxon>Vibrionaceae</taxon>
        <taxon>Vibrio</taxon>
        <taxon>Vibrio oreintalis group</taxon>
    </lineage>
</organism>
<evidence type="ECO:0000313" key="7">
    <source>
        <dbReference type="Proteomes" id="UP000003515"/>
    </source>
</evidence>
<comment type="caution">
    <text evidence="6">The sequence shown here is derived from an EMBL/GenBank/DDBJ whole genome shotgun (WGS) entry which is preliminary data.</text>
</comment>
<accession>A0ABM9YXK6</accession>
<dbReference type="PRINTS" id="PR00038">
    <property type="entry name" value="HTHLUXR"/>
</dbReference>
<dbReference type="PANTHER" id="PTHR45566">
    <property type="entry name" value="HTH-TYPE TRANSCRIPTIONAL REGULATOR YHJB-RELATED"/>
    <property type="match status" value="1"/>
</dbReference>
<dbReference type="InterPro" id="IPR016032">
    <property type="entry name" value="Sig_transdc_resp-reg_C-effctor"/>
</dbReference>
<feature type="domain" description="HTH luxR-type" evidence="4">
    <location>
        <begin position="147"/>
        <end position="210"/>
    </location>
</feature>
<dbReference type="InterPro" id="IPR000792">
    <property type="entry name" value="Tscrpt_reg_LuxR_C"/>
</dbReference>
<keyword evidence="2" id="KW-0238">DNA-binding</keyword>
<feature type="modified residue" description="4-aspartylphosphate" evidence="3">
    <location>
        <position position="66"/>
    </location>
</feature>
<dbReference type="PANTHER" id="PTHR45566:SF1">
    <property type="entry name" value="HTH-TYPE TRANSCRIPTIONAL REGULATOR YHJB-RELATED"/>
    <property type="match status" value="1"/>
</dbReference>
<dbReference type="SMART" id="SM00421">
    <property type="entry name" value="HTH_LUXR"/>
    <property type="match status" value="1"/>
</dbReference>
<dbReference type="InterPro" id="IPR051015">
    <property type="entry name" value="EvgA-like"/>
</dbReference>
<evidence type="ECO:0000313" key="6">
    <source>
        <dbReference type="EMBL" id="EEX91918.1"/>
    </source>
</evidence>
<dbReference type="Pfam" id="PF00196">
    <property type="entry name" value="GerE"/>
    <property type="match status" value="1"/>
</dbReference>
<dbReference type="SMART" id="SM00448">
    <property type="entry name" value="REC"/>
    <property type="match status" value="1"/>
</dbReference>
<dbReference type="Pfam" id="PF00072">
    <property type="entry name" value="Response_reg"/>
    <property type="match status" value="1"/>
</dbReference>
<evidence type="ECO:0000256" key="1">
    <source>
        <dbReference type="ARBA" id="ARBA00022553"/>
    </source>
</evidence>
<dbReference type="InterPro" id="IPR058245">
    <property type="entry name" value="NreC/VraR/RcsB-like_REC"/>
</dbReference>
<proteinExistence type="predicted"/>
<dbReference type="InterPro" id="IPR001789">
    <property type="entry name" value="Sig_transdc_resp-reg_receiver"/>
</dbReference>
<sequence length="210" mass="23877">MKLRIYLELIMKKFNILVFDDHPLVGVAIKATLSLMSCVDSISSVYSFRSALDVIKNKNINFVILDINLSDGDGYDFYRRIKSHGYQGKVLFYSAEESSLYSKLAFKSGADGYVCKSEHQEILRDAVEGISNGYTFFKFKSDKSGYENEEQVTLSNREAMVMSHLLNGKTNKDIGQLLKISDKTVSTYKKRLFDKYSVNNLVELIKVVNV</sequence>
<dbReference type="PROSITE" id="PS50043">
    <property type="entry name" value="HTH_LUXR_2"/>
    <property type="match status" value="1"/>
</dbReference>
<name>A0ABM9YXK6_VIBOR</name>
<feature type="domain" description="Response regulatory" evidence="5">
    <location>
        <begin position="15"/>
        <end position="131"/>
    </location>
</feature>
<dbReference type="PROSITE" id="PS50110">
    <property type="entry name" value="RESPONSE_REGULATORY"/>
    <property type="match status" value="1"/>
</dbReference>
<dbReference type="Proteomes" id="UP000003515">
    <property type="component" value="Unassembled WGS sequence"/>
</dbReference>
<dbReference type="InterPro" id="IPR036388">
    <property type="entry name" value="WH-like_DNA-bd_sf"/>
</dbReference>
<dbReference type="InterPro" id="IPR011006">
    <property type="entry name" value="CheY-like_superfamily"/>
</dbReference>